<organism evidence="1 2">
    <name type="scientific">Schistosoma mattheei</name>
    <dbReference type="NCBI Taxonomy" id="31246"/>
    <lineage>
        <taxon>Eukaryota</taxon>
        <taxon>Metazoa</taxon>
        <taxon>Spiralia</taxon>
        <taxon>Lophotrochozoa</taxon>
        <taxon>Platyhelminthes</taxon>
        <taxon>Trematoda</taxon>
        <taxon>Digenea</taxon>
        <taxon>Strigeidida</taxon>
        <taxon>Schistosomatoidea</taxon>
        <taxon>Schistosomatidae</taxon>
        <taxon>Schistosoma</taxon>
    </lineage>
</organism>
<keyword evidence="2" id="KW-1185">Reference proteome</keyword>
<gene>
    <name evidence="1" type="ORF">SMTD_LOCUS10125</name>
</gene>
<dbReference type="AlphaFoldDB" id="A0A183P6Y9"/>
<accession>A0A183P6Y9</accession>
<name>A0A183P6Y9_9TREM</name>
<dbReference type="Proteomes" id="UP000269396">
    <property type="component" value="Unassembled WGS sequence"/>
</dbReference>
<proteinExistence type="predicted"/>
<sequence length="34" mass="4196">MCIMYRYMRLCFFPSISHEYFDRLAYFGSTLGEF</sequence>
<evidence type="ECO:0000313" key="2">
    <source>
        <dbReference type="Proteomes" id="UP000269396"/>
    </source>
</evidence>
<protein>
    <submittedName>
        <fullName evidence="1">Uncharacterized protein</fullName>
    </submittedName>
</protein>
<dbReference type="EMBL" id="UZAL01030282">
    <property type="protein sequence ID" value="VDP52982.1"/>
    <property type="molecule type" value="Genomic_DNA"/>
</dbReference>
<reference evidence="1 2" key="1">
    <citation type="submission" date="2018-11" db="EMBL/GenBank/DDBJ databases">
        <authorList>
            <consortium name="Pathogen Informatics"/>
        </authorList>
    </citation>
    <scope>NUCLEOTIDE SEQUENCE [LARGE SCALE GENOMIC DNA]</scope>
    <source>
        <strain>Denwood</strain>
        <strain evidence="2">Zambia</strain>
    </source>
</reference>
<evidence type="ECO:0000313" key="1">
    <source>
        <dbReference type="EMBL" id="VDP52982.1"/>
    </source>
</evidence>